<dbReference type="Proteomes" id="UP000594638">
    <property type="component" value="Unassembled WGS sequence"/>
</dbReference>
<dbReference type="OrthoDB" id="691840at2759"/>
<name>A0A8S0Q0B0_OLEEU</name>
<dbReference type="EMBL" id="CACTIH010000458">
    <property type="protein sequence ID" value="CAA2960882.1"/>
    <property type="molecule type" value="Genomic_DNA"/>
</dbReference>
<protein>
    <submittedName>
        <fullName evidence="1">Uncharacterized protein</fullName>
    </submittedName>
</protein>
<gene>
    <name evidence="1" type="ORF">OLEA9_A111266</name>
</gene>
<reference evidence="1 2" key="1">
    <citation type="submission" date="2019-12" db="EMBL/GenBank/DDBJ databases">
        <authorList>
            <person name="Alioto T."/>
            <person name="Alioto T."/>
            <person name="Gomez Garrido J."/>
        </authorList>
    </citation>
    <scope>NUCLEOTIDE SEQUENCE [LARGE SCALE GENOMIC DNA]</scope>
</reference>
<dbReference type="PANTHER" id="PTHR31509">
    <property type="entry name" value="BPS1-LIKE PROTEIN"/>
    <property type="match status" value="1"/>
</dbReference>
<dbReference type="AlphaFoldDB" id="A0A8S0Q0B0"/>
<dbReference type="Gramene" id="OE9A111266T1">
    <property type="protein sequence ID" value="OE9A111266C1"/>
    <property type="gene ID" value="OE9A111266"/>
</dbReference>
<proteinExistence type="predicted"/>
<comment type="caution">
    <text evidence="1">The sequence shown here is derived from an EMBL/GenBank/DDBJ whole genome shotgun (WGS) entry which is preliminary data.</text>
</comment>
<sequence length="198" mass="22470">MHVYFSNNLSFLRSFHNQLTLLDQKLQLPVGEQWLDEYMDESSRLWETCLVLKSGISGLENNCSTGFNITSSLGGHNRFKSTAFASGYSSTWMSKGGSGIGRRKQPESNFSRWGYEGCLFFGSSFMISTARLQQMVTSEINQITGWGGIMLHEFQLYKIAMDELRGDLERNSLQGTGEWETEVGISESGKFEELFWSF</sequence>
<keyword evidence="2" id="KW-1185">Reference proteome</keyword>
<evidence type="ECO:0000313" key="1">
    <source>
        <dbReference type="EMBL" id="CAA2960882.1"/>
    </source>
</evidence>
<organism evidence="1 2">
    <name type="scientific">Olea europaea subsp. europaea</name>
    <dbReference type="NCBI Taxonomy" id="158383"/>
    <lineage>
        <taxon>Eukaryota</taxon>
        <taxon>Viridiplantae</taxon>
        <taxon>Streptophyta</taxon>
        <taxon>Embryophyta</taxon>
        <taxon>Tracheophyta</taxon>
        <taxon>Spermatophyta</taxon>
        <taxon>Magnoliopsida</taxon>
        <taxon>eudicotyledons</taxon>
        <taxon>Gunneridae</taxon>
        <taxon>Pentapetalae</taxon>
        <taxon>asterids</taxon>
        <taxon>lamiids</taxon>
        <taxon>Lamiales</taxon>
        <taxon>Oleaceae</taxon>
        <taxon>Oleeae</taxon>
        <taxon>Olea</taxon>
    </lineage>
</organism>
<evidence type="ECO:0000313" key="2">
    <source>
        <dbReference type="Proteomes" id="UP000594638"/>
    </source>
</evidence>
<accession>A0A8S0Q0B0</accession>